<feature type="chain" id="PRO_5037850261" description="DUF5916 domain-containing protein" evidence="1">
    <location>
        <begin position="22"/>
        <end position="759"/>
    </location>
</feature>
<feature type="signal peptide" evidence="1">
    <location>
        <begin position="1"/>
        <end position="21"/>
    </location>
</feature>
<keyword evidence="4" id="KW-1185">Reference proteome</keyword>
<protein>
    <recommendedName>
        <fullName evidence="2">DUF5916 domain-containing protein</fullName>
    </recommendedName>
</protein>
<evidence type="ECO:0000313" key="4">
    <source>
        <dbReference type="Proteomes" id="UP000609064"/>
    </source>
</evidence>
<proteinExistence type="predicted"/>
<feature type="domain" description="DUF5916" evidence="2">
    <location>
        <begin position="242"/>
        <end position="656"/>
    </location>
</feature>
<dbReference type="Pfam" id="PF19313">
    <property type="entry name" value="DUF5916"/>
    <property type="match status" value="1"/>
</dbReference>
<dbReference type="Gene3D" id="2.60.40.1190">
    <property type="match status" value="1"/>
</dbReference>
<dbReference type="EMBL" id="BMKK01000009">
    <property type="protein sequence ID" value="GGD71482.1"/>
    <property type="molecule type" value="Genomic_DNA"/>
</dbReference>
<dbReference type="InterPro" id="IPR045670">
    <property type="entry name" value="DUF5916"/>
</dbReference>
<dbReference type="SUPFAM" id="SSF49344">
    <property type="entry name" value="CBD9-like"/>
    <property type="match status" value="1"/>
</dbReference>
<evidence type="ECO:0000256" key="1">
    <source>
        <dbReference type="SAM" id="SignalP"/>
    </source>
</evidence>
<evidence type="ECO:0000313" key="3">
    <source>
        <dbReference type="EMBL" id="GGD71482.1"/>
    </source>
</evidence>
<dbReference type="AlphaFoldDB" id="A0A917DVS0"/>
<sequence length="759" mass="87441">MKIKLYFLLLIPIIFCFQLSAQTVNEQKYNIHIKRTSEKIKIDGILDEKTWGMAEKTPPFRQQFPYDTSTAIQQTTARVAFDDEFMYYSFVVEQPRKYAVLSLKRDFPAGGGTDLVVFNIDTFRDKQNGFHFAVNPYGVQREALISNGNVVSNDWDNKWYTAVKNYDDRWVVECAIPFKTIRYKLAEDGQNTWNVNFFRNNLLLNERSSWAQLPRSGKGTDLAFSGTLIWDDAPPKPGPNVSIIPYSIASVGQDFINEQPLERKANIGFDTKIAVTPSLNLDITVNPDFSQVEVDRQVTNLSRFEILFPERRQFFLENNDLFGSFGTDNITPFFSRRIGITKNPVTGNSQQVKILGGARLSGKLTNNWRIGLMSMQTKGTKFDDKIGLAGANYTVGAIQRKLFTRSNISLMVVNKENAIGKLETQQAVDSLKFHRIVGLDYNMASRNGYWRNKFFYHQSFTPTSSKGQNSAGIIFLKDSPTWFISSGSTYVGENYFAPVGYVPRQNFLRNESNFGYTFYPKSPKINRVLNNFGVGIDWDYFTRKSDFKTIDYDFTPMFFVLQFTNNANLTIFPYRFMYTYLFSDFDPTNTGGKALTKNQGFSYQQTRFSFQSNTNKPFFFNLSGRAGEYYNGHFLSLGSTANYRFIPHALLSVDITHNRIKLPKPYSSAVLWLVSPRAEITFNKNVFWTTFVQYNNQANNVNINSRFQWRFKPASDFFIVYTDNYFATDPEMLEKPYNLGLLNSKSRALVMKLTYWFNI</sequence>
<gene>
    <name evidence="3" type="ORF">GCM10011514_39480</name>
</gene>
<evidence type="ECO:0000259" key="2">
    <source>
        <dbReference type="Pfam" id="PF19313"/>
    </source>
</evidence>
<dbReference type="RefSeq" id="WP_188768654.1">
    <property type="nucleotide sequence ID" value="NZ_BMKK01000009.1"/>
</dbReference>
<reference evidence="3" key="2">
    <citation type="submission" date="2020-09" db="EMBL/GenBank/DDBJ databases">
        <authorList>
            <person name="Sun Q."/>
            <person name="Zhou Y."/>
        </authorList>
    </citation>
    <scope>NUCLEOTIDE SEQUENCE</scope>
    <source>
        <strain evidence="3">CGMCC 1.15958</strain>
    </source>
</reference>
<accession>A0A917DVS0</accession>
<name>A0A917DVS0_9BACT</name>
<comment type="caution">
    <text evidence="3">The sequence shown here is derived from an EMBL/GenBank/DDBJ whole genome shotgun (WGS) entry which is preliminary data.</text>
</comment>
<reference evidence="3" key="1">
    <citation type="journal article" date="2014" name="Int. J. Syst. Evol. Microbiol.">
        <title>Complete genome sequence of Corynebacterium casei LMG S-19264T (=DSM 44701T), isolated from a smear-ripened cheese.</title>
        <authorList>
            <consortium name="US DOE Joint Genome Institute (JGI-PGF)"/>
            <person name="Walter F."/>
            <person name="Albersmeier A."/>
            <person name="Kalinowski J."/>
            <person name="Ruckert C."/>
        </authorList>
    </citation>
    <scope>NUCLEOTIDE SEQUENCE</scope>
    <source>
        <strain evidence="3">CGMCC 1.15958</strain>
    </source>
</reference>
<dbReference type="CDD" id="cd09618">
    <property type="entry name" value="CBM9_like_2"/>
    <property type="match status" value="1"/>
</dbReference>
<organism evidence="3 4">
    <name type="scientific">Emticicia aquatilis</name>
    <dbReference type="NCBI Taxonomy" id="1537369"/>
    <lineage>
        <taxon>Bacteria</taxon>
        <taxon>Pseudomonadati</taxon>
        <taxon>Bacteroidota</taxon>
        <taxon>Cytophagia</taxon>
        <taxon>Cytophagales</taxon>
        <taxon>Leadbetterellaceae</taxon>
        <taxon>Emticicia</taxon>
    </lineage>
</organism>
<dbReference type="Proteomes" id="UP000609064">
    <property type="component" value="Unassembled WGS sequence"/>
</dbReference>
<keyword evidence="1" id="KW-0732">Signal</keyword>